<name>A0A495K9G0_WILMA</name>
<evidence type="ECO:0008006" key="3">
    <source>
        <dbReference type="Google" id="ProtNLM"/>
    </source>
</evidence>
<dbReference type="RefSeq" id="WP_245969202.1">
    <property type="nucleotide sequence ID" value="NZ_CBCRXS010000001.1"/>
</dbReference>
<dbReference type="Proteomes" id="UP000274762">
    <property type="component" value="Unassembled WGS sequence"/>
</dbReference>
<evidence type="ECO:0000313" key="1">
    <source>
        <dbReference type="EMBL" id="RKR97907.1"/>
    </source>
</evidence>
<evidence type="ECO:0000313" key="2">
    <source>
        <dbReference type="Proteomes" id="UP000274762"/>
    </source>
</evidence>
<proteinExistence type="predicted"/>
<dbReference type="AlphaFoldDB" id="A0A495K9G0"/>
<sequence length="439" mass="47323">MSETTSPARDFWTALTPGEDPAARLEQVRRAHELFVQTGTLAPATGPTSVRSVVRDSWLRSVKGGVNPSGMIDAGGMSWNDFLEYRAGHPMAAAYPLVRSLMLDEVSDSGVVVALTDDVGRLLWVEGDHKARDQAGGINFVEGAVWAERVAGTNAPGLALEVDHGVQIFGAEHFSVPVQEWNCVAAPVHDPVTGAVIGVIDVTGGERVAAPFALSMVKSVVAAVESELRVRTLTGNAPAVAPATGPELLVLDGDRYFWRTGSAPALRLSRRHAEILVLLGEYPDGLGTEEIATMLAEDGIDPVTVRAEISRLRRDLGADLVASRPYRLTVPVESDIEQVRRLLRGGDVAAAIEKFGRGGLLAASLAPGIADVFEELKEDMRSTVLAARDPELLRVWTGSVHGREDLTAWRRWAQTLPPGHRDEALVRGRVRLLDRRFGI</sequence>
<dbReference type="InterPro" id="IPR029016">
    <property type="entry name" value="GAF-like_dom_sf"/>
</dbReference>
<dbReference type="Gene3D" id="3.30.450.40">
    <property type="match status" value="1"/>
</dbReference>
<dbReference type="EMBL" id="RBKV01000001">
    <property type="protein sequence ID" value="RKR97907.1"/>
    <property type="molecule type" value="Genomic_DNA"/>
</dbReference>
<reference evidence="1 2" key="1">
    <citation type="submission" date="2018-10" db="EMBL/GenBank/DDBJ databases">
        <title>Sequencing the genomes of 1000 actinobacteria strains.</title>
        <authorList>
            <person name="Klenk H.-P."/>
        </authorList>
    </citation>
    <scope>NUCLEOTIDE SEQUENCE [LARGE SCALE GENOMIC DNA]</scope>
    <source>
        <strain evidence="1 2">DSM 44343</strain>
    </source>
</reference>
<organism evidence="1 2">
    <name type="scientific">Williamsia marianensis</name>
    <dbReference type="NCBI Taxonomy" id="85044"/>
    <lineage>
        <taxon>Bacteria</taxon>
        <taxon>Bacillati</taxon>
        <taxon>Actinomycetota</taxon>
        <taxon>Actinomycetes</taxon>
        <taxon>Mycobacteriales</taxon>
        <taxon>Nocardiaceae</taxon>
        <taxon>Williamsia</taxon>
    </lineage>
</organism>
<comment type="caution">
    <text evidence="1">The sequence shown here is derived from an EMBL/GenBank/DDBJ whole genome shotgun (WGS) entry which is preliminary data.</text>
</comment>
<gene>
    <name evidence="1" type="ORF">DFJ75_4800</name>
</gene>
<protein>
    <recommendedName>
        <fullName evidence="3">GAF domain-containing protein</fullName>
    </recommendedName>
</protein>
<accession>A0A495K9G0</accession>